<dbReference type="InterPro" id="IPR012337">
    <property type="entry name" value="RNaseH-like_sf"/>
</dbReference>
<evidence type="ECO:0000313" key="2">
    <source>
        <dbReference type="EMBL" id="GMF20225.1"/>
    </source>
</evidence>
<dbReference type="InterPro" id="IPR001584">
    <property type="entry name" value="Integrase_cat-core"/>
</dbReference>
<evidence type="ECO:0000259" key="1">
    <source>
        <dbReference type="PROSITE" id="PS50994"/>
    </source>
</evidence>
<organism evidence="2 3">
    <name type="scientific">Phytophthora lilii</name>
    <dbReference type="NCBI Taxonomy" id="2077276"/>
    <lineage>
        <taxon>Eukaryota</taxon>
        <taxon>Sar</taxon>
        <taxon>Stramenopiles</taxon>
        <taxon>Oomycota</taxon>
        <taxon>Peronosporomycetes</taxon>
        <taxon>Peronosporales</taxon>
        <taxon>Peronosporaceae</taxon>
        <taxon>Phytophthora</taxon>
    </lineage>
</organism>
<dbReference type="Gene3D" id="3.30.420.10">
    <property type="entry name" value="Ribonuclease H-like superfamily/Ribonuclease H"/>
    <property type="match status" value="1"/>
</dbReference>
<reference evidence="2" key="1">
    <citation type="submission" date="2023-04" db="EMBL/GenBank/DDBJ databases">
        <title>Phytophthora lilii NBRC 32176.</title>
        <authorList>
            <person name="Ichikawa N."/>
            <person name="Sato H."/>
            <person name="Tonouchi N."/>
        </authorList>
    </citation>
    <scope>NUCLEOTIDE SEQUENCE</scope>
    <source>
        <strain evidence="2">NBRC 32176</strain>
    </source>
</reference>
<dbReference type="SUPFAM" id="SSF53098">
    <property type="entry name" value="Ribonuclease H-like"/>
    <property type="match status" value="1"/>
</dbReference>
<name>A0A9W6TUE8_9STRA</name>
<evidence type="ECO:0000313" key="3">
    <source>
        <dbReference type="Proteomes" id="UP001165083"/>
    </source>
</evidence>
<dbReference type="EMBL" id="BSXW01000370">
    <property type="protein sequence ID" value="GMF20225.1"/>
    <property type="molecule type" value="Genomic_DNA"/>
</dbReference>
<gene>
    <name evidence="2" type="ORF">Plil01_000783200</name>
</gene>
<keyword evidence="3" id="KW-1185">Reference proteome</keyword>
<comment type="caution">
    <text evidence="2">The sequence shown here is derived from an EMBL/GenBank/DDBJ whole genome shotgun (WGS) entry which is preliminary data.</text>
</comment>
<dbReference type="GO" id="GO:0015074">
    <property type="term" value="P:DNA integration"/>
    <property type="evidence" value="ECO:0007669"/>
    <property type="project" value="InterPro"/>
</dbReference>
<dbReference type="GO" id="GO:0003676">
    <property type="term" value="F:nucleic acid binding"/>
    <property type="evidence" value="ECO:0007669"/>
    <property type="project" value="InterPro"/>
</dbReference>
<dbReference type="AlphaFoldDB" id="A0A9W6TUE8"/>
<dbReference type="OrthoDB" id="6410983at2759"/>
<accession>A0A9W6TUE8</accession>
<dbReference type="InterPro" id="IPR036397">
    <property type="entry name" value="RNaseH_sf"/>
</dbReference>
<dbReference type="Proteomes" id="UP001165083">
    <property type="component" value="Unassembled WGS sequence"/>
</dbReference>
<dbReference type="PROSITE" id="PS50994">
    <property type="entry name" value="INTEGRASE"/>
    <property type="match status" value="1"/>
</dbReference>
<protein>
    <submittedName>
        <fullName evidence="2">Unnamed protein product</fullName>
    </submittedName>
</protein>
<sequence>MFTNWCSLFKKERFEISCGKACKVNLAGFVEVDVANGSCALGDTADFDCYQHQLKAGYEKLLLNKTAATMLAALKAFVHLHTVNILTSDNGSEFMNSQAQEFFQAKKIEHYNNEPGDHGTIGKIERFNRTLSRD</sequence>
<feature type="domain" description="Integrase catalytic" evidence="1">
    <location>
        <begin position="65"/>
        <end position="134"/>
    </location>
</feature>
<proteinExistence type="predicted"/>